<comment type="caution">
    <text evidence="2">The sequence shown here is derived from an EMBL/GenBank/DDBJ whole genome shotgun (WGS) entry which is preliminary data.</text>
</comment>
<evidence type="ECO:0000313" key="3">
    <source>
        <dbReference type="Proteomes" id="UP000295509"/>
    </source>
</evidence>
<organism evidence="2 3">
    <name type="scientific">Paraburkholderia rhizosphaerae</name>
    <dbReference type="NCBI Taxonomy" id="480658"/>
    <lineage>
        <taxon>Bacteria</taxon>
        <taxon>Pseudomonadati</taxon>
        <taxon>Pseudomonadota</taxon>
        <taxon>Betaproteobacteria</taxon>
        <taxon>Burkholderiales</taxon>
        <taxon>Burkholderiaceae</taxon>
        <taxon>Paraburkholderia</taxon>
    </lineage>
</organism>
<gene>
    <name evidence="2" type="ORF">BX592_104283</name>
</gene>
<name>A0A4R8LXQ8_9BURK</name>
<feature type="compositionally biased region" description="Polar residues" evidence="1">
    <location>
        <begin position="27"/>
        <end position="43"/>
    </location>
</feature>
<proteinExistence type="predicted"/>
<dbReference type="AlphaFoldDB" id="A0A4R8LXQ8"/>
<reference evidence="2 3" key="1">
    <citation type="submission" date="2019-03" db="EMBL/GenBank/DDBJ databases">
        <title>Genomic Encyclopedia of Type Strains, Phase III (KMG-III): the genomes of soil and plant-associated and newly described type strains.</title>
        <authorList>
            <person name="Whitman W."/>
        </authorList>
    </citation>
    <scope>NUCLEOTIDE SEQUENCE [LARGE SCALE GENOMIC DNA]</scope>
    <source>
        <strain evidence="2 3">LMG 29544</strain>
    </source>
</reference>
<dbReference type="EMBL" id="SORE01000004">
    <property type="protein sequence ID" value="TDY52997.1"/>
    <property type="molecule type" value="Genomic_DNA"/>
</dbReference>
<protein>
    <submittedName>
        <fullName evidence="2">Uncharacterized protein</fullName>
    </submittedName>
</protein>
<dbReference type="Proteomes" id="UP000295509">
    <property type="component" value="Unassembled WGS sequence"/>
</dbReference>
<keyword evidence="3" id="KW-1185">Reference proteome</keyword>
<evidence type="ECO:0000256" key="1">
    <source>
        <dbReference type="SAM" id="MobiDB-lite"/>
    </source>
</evidence>
<evidence type="ECO:0000313" key="2">
    <source>
        <dbReference type="EMBL" id="TDY52997.1"/>
    </source>
</evidence>
<sequence>MLAGNIRSQPRVKAVSQKPRVRKPQVSAENNSRKNNASYQNSLGRIKPTAMPSSAKSALPASTKMFS</sequence>
<accession>A0A4R8LXQ8</accession>
<feature type="region of interest" description="Disordered" evidence="1">
    <location>
        <begin position="1"/>
        <end position="67"/>
    </location>
</feature>